<reference evidence="1 2" key="1">
    <citation type="submission" date="2012-05" db="EMBL/GenBank/DDBJ databases">
        <title>Recombination and specialization in a pathogen metapopulation.</title>
        <authorList>
            <person name="Gardiner A."/>
            <person name="Kemen E."/>
            <person name="Schultz-Larsen T."/>
            <person name="MacLean D."/>
            <person name="Van Oosterhout C."/>
            <person name="Jones J.D.G."/>
        </authorList>
    </citation>
    <scope>NUCLEOTIDE SEQUENCE [LARGE SCALE GENOMIC DNA]</scope>
    <source>
        <strain evidence="1 2">Ac Nc2</strain>
    </source>
</reference>
<protein>
    <submittedName>
        <fullName evidence="1">Uncharacterized protein</fullName>
    </submittedName>
</protein>
<dbReference type="AlphaFoldDB" id="A0A024GVL2"/>
<accession>A0A024GVL2</accession>
<dbReference type="InParanoid" id="A0A024GVL2"/>
<proteinExistence type="predicted"/>
<evidence type="ECO:0000313" key="1">
    <source>
        <dbReference type="EMBL" id="CCI50843.1"/>
    </source>
</evidence>
<dbReference type="Proteomes" id="UP000053237">
    <property type="component" value="Unassembled WGS sequence"/>
</dbReference>
<keyword evidence="2" id="KW-1185">Reference proteome</keyword>
<organism evidence="1 2">
    <name type="scientific">Albugo candida</name>
    <dbReference type="NCBI Taxonomy" id="65357"/>
    <lineage>
        <taxon>Eukaryota</taxon>
        <taxon>Sar</taxon>
        <taxon>Stramenopiles</taxon>
        <taxon>Oomycota</taxon>
        <taxon>Peronosporomycetes</taxon>
        <taxon>Albuginales</taxon>
        <taxon>Albuginaceae</taxon>
        <taxon>Albugo</taxon>
    </lineage>
</organism>
<evidence type="ECO:0000313" key="2">
    <source>
        <dbReference type="Proteomes" id="UP000053237"/>
    </source>
</evidence>
<sequence>MENCHGRYPATSHYPRRVSIGELQCGSCGTGDGRTVDEELIQNPRCRMQACIKTEATQLQITRTIDVSMLADRKKLLLSPTSESSETWMTYDYALAVMTRCQFSSFVLHEATIIDLLEIFRKILVLIVDNLRIQNEITFPSLGNGFARQFDVYKLATCKYFTVQTPILWKQLAAFFTSVYDTDQHHGAHHLGTAVFSAAKMRDFVENTSVFVSVIDIVLNVIE</sequence>
<name>A0A024GVL2_9STRA</name>
<dbReference type="EMBL" id="CAIX01001379">
    <property type="protein sequence ID" value="CCI50843.1"/>
    <property type="molecule type" value="Genomic_DNA"/>
</dbReference>
<comment type="caution">
    <text evidence="1">The sequence shown here is derived from an EMBL/GenBank/DDBJ whole genome shotgun (WGS) entry which is preliminary data.</text>
</comment>
<gene>
    <name evidence="1" type="ORF">BN9_132220</name>
</gene>